<evidence type="ECO:0000313" key="2">
    <source>
        <dbReference type="EMBL" id="NKY84159.1"/>
    </source>
</evidence>
<keyword evidence="2" id="KW-0378">Hydrolase</keyword>
<dbReference type="RefSeq" id="WP_040716315.1">
    <property type="nucleotide sequence ID" value="NZ_CAWPHS010000001.1"/>
</dbReference>
<reference evidence="2 3" key="1">
    <citation type="submission" date="2020-04" db="EMBL/GenBank/DDBJ databases">
        <title>MicrobeNet Type strains.</title>
        <authorList>
            <person name="Nicholson A.C."/>
        </authorList>
    </citation>
    <scope>NUCLEOTIDE SEQUENCE [LARGE SCALE GENOMIC DNA]</scope>
    <source>
        <strain evidence="2 3">DSM 44445</strain>
    </source>
</reference>
<dbReference type="InterPro" id="IPR008538">
    <property type="entry name" value="Uma2"/>
</dbReference>
<keyword evidence="3" id="KW-1185">Reference proteome</keyword>
<dbReference type="CDD" id="cd06260">
    <property type="entry name" value="DUF820-like"/>
    <property type="match status" value="1"/>
</dbReference>
<dbReference type="PANTHER" id="PTHR35400">
    <property type="entry name" value="SLR1083 PROTEIN"/>
    <property type="match status" value="1"/>
</dbReference>
<protein>
    <submittedName>
        <fullName evidence="2">Uma2 family endonuclease</fullName>
    </submittedName>
</protein>
<proteinExistence type="predicted"/>
<name>A0A7X6LT91_9NOCA</name>
<gene>
    <name evidence="2" type="ORF">HGA07_00790</name>
</gene>
<accession>A0A7X6LT91</accession>
<dbReference type="GO" id="GO:0004519">
    <property type="term" value="F:endonuclease activity"/>
    <property type="evidence" value="ECO:0007669"/>
    <property type="project" value="UniProtKB-KW"/>
</dbReference>
<feature type="domain" description="Putative restriction endonuclease" evidence="1">
    <location>
        <begin position="19"/>
        <end position="188"/>
    </location>
</feature>
<dbReference type="Proteomes" id="UP000523447">
    <property type="component" value="Unassembled WGS sequence"/>
</dbReference>
<keyword evidence="2" id="KW-0540">Nuclease</keyword>
<comment type="caution">
    <text evidence="2">The sequence shown here is derived from an EMBL/GenBank/DDBJ whole genome shotgun (WGS) entry which is preliminary data.</text>
</comment>
<sequence length="202" mass="22972">MTVEPLPDWVIPPTEGFTVEDFLRLRGLPRHTELIDGSLIFVSPQQKWHSTVVSMFWWELDRQASAHGGLRAQREMAVKLGKRQMPEPDVVVVTEEAFNRQDPATYYLAEDVVLAIEAVSPDSEDRDRETKPAKYAKARIPHYWRIERRDSDAVVYAYELDQTANCYAPVGIFHDRLKLSVPFPVDIDLTGLGPGGVQPQPM</sequence>
<dbReference type="EMBL" id="JAAXPE010000001">
    <property type="protein sequence ID" value="NKY84159.1"/>
    <property type="molecule type" value="Genomic_DNA"/>
</dbReference>
<organism evidence="2 3">
    <name type="scientific">Nocardia veterana</name>
    <dbReference type="NCBI Taxonomy" id="132249"/>
    <lineage>
        <taxon>Bacteria</taxon>
        <taxon>Bacillati</taxon>
        <taxon>Actinomycetota</taxon>
        <taxon>Actinomycetes</taxon>
        <taxon>Mycobacteriales</taxon>
        <taxon>Nocardiaceae</taxon>
        <taxon>Nocardia</taxon>
    </lineage>
</organism>
<dbReference type="InterPro" id="IPR012296">
    <property type="entry name" value="Nuclease_put_TT1808"/>
</dbReference>
<dbReference type="PANTHER" id="PTHR35400:SF3">
    <property type="entry name" value="SLL1072 PROTEIN"/>
    <property type="match status" value="1"/>
</dbReference>
<dbReference type="Pfam" id="PF05685">
    <property type="entry name" value="Uma2"/>
    <property type="match status" value="1"/>
</dbReference>
<evidence type="ECO:0000259" key="1">
    <source>
        <dbReference type="Pfam" id="PF05685"/>
    </source>
</evidence>
<dbReference type="Gene3D" id="3.90.1570.10">
    <property type="entry name" value="tt1808, chain A"/>
    <property type="match status" value="1"/>
</dbReference>
<keyword evidence="2" id="KW-0255">Endonuclease</keyword>
<dbReference type="SUPFAM" id="SSF52980">
    <property type="entry name" value="Restriction endonuclease-like"/>
    <property type="match status" value="1"/>
</dbReference>
<dbReference type="AlphaFoldDB" id="A0A7X6LT91"/>
<dbReference type="InterPro" id="IPR011335">
    <property type="entry name" value="Restrct_endonuc-II-like"/>
</dbReference>
<evidence type="ECO:0000313" key="3">
    <source>
        <dbReference type="Proteomes" id="UP000523447"/>
    </source>
</evidence>